<name>A0ABX7T466_9SPHN</name>
<proteinExistence type="predicted"/>
<evidence type="ECO:0008006" key="4">
    <source>
        <dbReference type="Google" id="ProtNLM"/>
    </source>
</evidence>
<protein>
    <recommendedName>
        <fullName evidence="4">Peptidase</fullName>
    </recommendedName>
</protein>
<reference evidence="2 3" key="1">
    <citation type="submission" date="2021-03" db="EMBL/GenBank/DDBJ databases">
        <title>Complete genome of Parasphingorhabdus_sp.JHSY0214.</title>
        <authorList>
            <person name="Yoo J.H."/>
            <person name="Bae J.W."/>
        </authorList>
    </citation>
    <scope>NUCLEOTIDE SEQUENCE [LARGE SCALE GENOMIC DNA]</scope>
    <source>
        <strain evidence="2 3">JHSY0214</strain>
    </source>
</reference>
<keyword evidence="3" id="KW-1185">Reference proteome</keyword>
<sequence length="250" mass="28257">MTQSGIQQFVKPILLGGAMLGLSACAYGGGSYGDGYVNGAGYACDPYAPFDDYYACDNGYGYANIGFGGGWYDSFYYPGYGIYIFDRRGSRYAMKRHHRYHWARQRAKFGSRRGGYDGIGRGGRNLTPEQRAERRERIRNLTPEQRAERRERRAERRAERNSGNRATTGRAALRDGAIRGQRRGEARQARRGNRQGNGVRSERRTRPAATQQRGQQTRPAARSAPRQATRARPAMRSPRSETSRRNINDD</sequence>
<dbReference type="RefSeq" id="WP_207987161.1">
    <property type="nucleotide sequence ID" value="NZ_CP071794.1"/>
</dbReference>
<evidence type="ECO:0000313" key="3">
    <source>
        <dbReference type="Proteomes" id="UP000663923"/>
    </source>
</evidence>
<feature type="compositionally biased region" description="Basic and acidic residues" evidence="1">
    <location>
        <begin position="172"/>
        <end position="188"/>
    </location>
</feature>
<dbReference type="Proteomes" id="UP000663923">
    <property type="component" value="Chromosome"/>
</dbReference>
<feature type="compositionally biased region" description="Basic and acidic residues" evidence="1">
    <location>
        <begin position="130"/>
        <end position="162"/>
    </location>
</feature>
<evidence type="ECO:0000313" key="2">
    <source>
        <dbReference type="EMBL" id="QTD55337.1"/>
    </source>
</evidence>
<organism evidence="2 3">
    <name type="scientific">Parasphingorhabdus cellanae</name>
    <dbReference type="NCBI Taxonomy" id="2806553"/>
    <lineage>
        <taxon>Bacteria</taxon>
        <taxon>Pseudomonadati</taxon>
        <taxon>Pseudomonadota</taxon>
        <taxon>Alphaproteobacteria</taxon>
        <taxon>Sphingomonadales</taxon>
        <taxon>Sphingomonadaceae</taxon>
        <taxon>Parasphingorhabdus</taxon>
    </lineage>
</organism>
<feature type="compositionally biased region" description="Polar residues" evidence="1">
    <location>
        <begin position="208"/>
        <end position="218"/>
    </location>
</feature>
<feature type="compositionally biased region" description="Basic and acidic residues" evidence="1">
    <location>
        <begin position="238"/>
        <end position="250"/>
    </location>
</feature>
<evidence type="ECO:0000256" key="1">
    <source>
        <dbReference type="SAM" id="MobiDB-lite"/>
    </source>
</evidence>
<feature type="compositionally biased region" description="Gly residues" evidence="1">
    <location>
        <begin position="113"/>
        <end position="123"/>
    </location>
</feature>
<dbReference type="EMBL" id="CP071794">
    <property type="protein sequence ID" value="QTD55337.1"/>
    <property type="molecule type" value="Genomic_DNA"/>
</dbReference>
<feature type="region of interest" description="Disordered" evidence="1">
    <location>
        <begin position="113"/>
        <end position="250"/>
    </location>
</feature>
<gene>
    <name evidence="2" type="ORF">J4G78_14125</name>
</gene>
<accession>A0ABX7T466</accession>